<dbReference type="InterPro" id="IPR017970">
    <property type="entry name" value="Homeobox_CS"/>
</dbReference>
<proteinExistence type="inferred from homology"/>
<feature type="compositionally biased region" description="Pro residues" evidence="8">
    <location>
        <begin position="333"/>
        <end position="343"/>
    </location>
</feature>
<protein>
    <recommendedName>
        <fullName evidence="9">Homeobox domain-containing protein</fullName>
    </recommendedName>
</protein>
<dbReference type="Proteomes" id="UP001488805">
    <property type="component" value="Unassembled WGS sequence"/>
</dbReference>
<dbReference type="PROSITE" id="PS50071">
    <property type="entry name" value="HOMEOBOX_2"/>
    <property type="match status" value="1"/>
</dbReference>
<sequence length="458" mass="51158">MLGDGRPETDGQRRTLSDGRSETDVQRRTLRYGRSETAAQRRTFRDGRSETDVQRRTVRDERSETDAQRRTFRDGRSETDVQRRTFRDGRSETDAQRRTFRDGRSETDAQRRTLRDGRSETDVQRRTLRDGHGTVEPASISLIVDLTASPGYDPSSLDYHPLGALGPYAYGDTSYRKNATRDATATLKAWLNEHRKNPYPTKGEKIMLAIITKMTLTQVSTWFANARRRLKKENKMTWTPRTRSEDEEDEDNIDLERTDQDEEPPKAHEEPQTGTQTARLPASVGTPCVLLYREDSGSGSDTDRSFTDPDFKDSGDRRLAPVPGPTSTGTPPQNAPPKSPSPKEPVDSCGSVRGPNPAPKPKLWSLAEIATSSDKTKGSSDSSRTPLPHSPAPLPRHLYYASPFLSGYSGFGPLGPLHGGSHLSGLQHTMLQRDVKVRSQSQLDLLDLQELKRGTTNV</sequence>
<feature type="compositionally biased region" description="Basic and acidic residues" evidence="8">
    <location>
        <begin position="43"/>
        <end position="133"/>
    </location>
</feature>
<feature type="region of interest" description="Disordered" evidence="8">
    <location>
        <begin position="1"/>
        <end position="133"/>
    </location>
</feature>
<evidence type="ECO:0000256" key="8">
    <source>
        <dbReference type="SAM" id="MobiDB-lite"/>
    </source>
</evidence>
<feature type="compositionally biased region" description="Basic and acidic residues" evidence="8">
    <location>
        <begin position="254"/>
        <end position="271"/>
    </location>
</feature>
<dbReference type="Pfam" id="PF05920">
    <property type="entry name" value="Homeobox_KN"/>
    <property type="match status" value="1"/>
</dbReference>
<accession>A0AAW1E323</accession>
<dbReference type="SUPFAM" id="SSF46689">
    <property type="entry name" value="Homeodomain-like"/>
    <property type="match status" value="1"/>
</dbReference>
<dbReference type="AlphaFoldDB" id="A0AAW1E323"/>
<evidence type="ECO:0000313" key="10">
    <source>
        <dbReference type="EMBL" id="KAK9516069.1"/>
    </source>
</evidence>
<dbReference type="InterPro" id="IPR008422">
    <property type="entry name" value="KN_HD"/>
</dbReference>
<feature type="DNA-binding region" description="Homeobox" evidence="7">
    <location>
        <begin position="172"/>
        <end position="234"/>
    </location>
</feature>
<dbReference type="InterPro" id="IPR001356">
    <property type="entry name" value="HD"/>
</dbReference>
<evidence type="ECO:0000313" key="11">
    <source>
        <dbReference type="Proteomes" id="UP001488805"/>
    </source>
</evidence>
<dbReference type="Gene3D" id="1.10.10.60">
    <property type="entry name" value="Homeodomain-like"/>
    <property type="match status" value="1"/>
</dbReference>
<dbReference type="FunFam" id="1.10.10.60:FF:000003">
    <property type="entry name" value="Iroquois-class homeobox protein IRX"/>
    <property type="match status" value="1"/>
</dbReference>
<comment type="function">
    <text evidence="1">Sequence-specific transcription factor which is part of a developmental regulatory system that provides cells with specific positional identities on the anterior-posterior axis.</text>
</comment>
<dbReference type="SMART" id="SM00548">
    <property type="entry name" value="IRO"/>
    <property type="match status" value="1"/>
</dbReference>
<evidence type="ECO:0000256" key="3">
    <source>
        <dbReference type="ARBA" id="ARBA00008446"/>
    </source>
</evidence>
<organism evidence="10 11">
    <name type="scientific">Zoarces viviparus</name>
    <name type="common">Viviparous eelpout</name>
    <name type="synonym">Blennius viviparus</name>
    <dbReference type="NCBI Taxonomy" id="48416"/>
    <lineage>
        <taxon>Eukaryota</taxon>
        <taxon>Metazoa</taxon>
        <taxon>Chordata</taxon>
        <taxon>Craniata</taxon>
        <taxon>Vertebrata</taxon>
        <taxon>Euteleostomi</taxon>
        <taxon>Actinopterygii</taxon>
        <taxon>Neopterygii</taxon>
        <taxon>Teleostei</taxon>
        <taxon>Neoteleostei</taxon>
        <taxon>Acanthomorphata</taxon>
        <taxon>Eupercaria</taxon>
        <taxon>Perciformes</taxon>
        <taxon>Cottioidei</taxon>
        <taxon>Zoarcales</taxon>
        <taxon>Zoarcidae</taxon>
        <taxon>Zoarcinae</taxon>
        <taxon>Zoarces</taxon>
    </lineage>
</organism>
<dbReference type="SMART" id="SM00389">
    <property type="entry name" value="HOX"/>
    <property type="match status" value="1"/>
</dbReference>
<dbReference type="EMBL" id="JBCEZU010000575">
    <property type="protein sequence ID" value="KAK9516069.1"/>
    <property type="molecule type" value="Genomic_DNA"/>
</dbReference>
<name>A0AAW1E323_ZOAVI</name>
<keyword evidence="4 7" id="KW-0238">DNA-binding</keyword>
<reference evidence="10 11" key="1">
    <citation type="journal article" date="2024" name="Genome Biol. Evol.">
        <title>Chromosome-level genome assembly of the viviparous eelpout Zoarces viviparus.</title>
        <authorList>
            <person name="Fuhrmann N."/>
            <person name="Brasseur M.V."/>
            <person name="Bakowski C.E."/>
            <person name="Podsiadlowski L."/>
            <person name="Prost S."/>
            <person name="Krehenwinkel H."/>
            <person name="Mayer C."/>
        </authorList>
    </citation>
    <scope>NUCLEOTIDE SEQUENCE [LARGE SCALE GENOMIC DNA]</scope>
    <source>
        <strain evidence="10">NO-MEL_2022_Ind0_liver</strain>
    </source>
</reference>
<feature type="compositionally biased region" description="Basic and acidic residues" evidence="8">
    <location>
        <begin position="292"/>
        <end position="319"/>
    </location>
</feature>
<dbReference type="PANTHER" id="PTHR11211:SF17">
    <property type="entry name" value="IROQUOIS-CLASS HOMEODOMAIN PROTEIN IRX-5"/>
    <property type="match status" value="1"/>
</dbReference>
<evidence type="ECO:0000259" key="9">
    <source>
        <dbReference type="PROSITE" id="PS50071"/>
    </source>
</evidence>
<evidence type="ECO:0000256" key="2">
    <source>
        <dbReference type="ARBA" id="ARBA00004123"/>
    </source>
</evidence>
<evidence type="ECO:0000256" key="5">
    <source>
        <dbReference type="ARBA" id="ARBA00023155"/>
    </source>
</evidence>
<keyword evidence="5 7" id="KW-0371">Homeobox</keyword>
<dbReference type="GO" id="GO:0000981">
    <property type="term" value="F:DNA-binding transcription factor activity, RNA polymerase II-specific"/>
    <property type="evidence" value="ECO:0007669"/>
    <property type="project" value="InterPro"/>
</dbReference>
<dbReference type="InterPro" id="IPR003893">
    <property type="entry name" value="Iroquois_homeo"/>
</dbReference>
<comment type="similarity">
    <text evidence="3">Belongs to the TALE/IRO homeobox family.</text>
</comment>
<dbReference type="GO" id="GO:0030182">
    <property type="term" value="P:neuron differentiation"/>
    <property type="evidence" value="ECO:0007669"/>
    <property type="project" value="TreeGrafter"/>
</dbReference>
<evidence type="ECO:0000256" key="1">
    <source>
        <dbReference type="ARBA" id="ARBA00003263"/>
    </source>
</evidence>
<dbReference type="GO" id="GO:0005634">
    <property type="term" value="C:nucleus"/>
    <property type="evidence" value="ECO:0007669"/>
    <property type="project" value="UniProtKB-SubCell"/>
</dbReference>
<gene>
    <name evidence="10" type="ORF">VZT92_024030</name>
</gene>
<dbReference type="InterPro" id="IPR009057">
    <property type="entry name" value="Homeodomain-like_sf"/>
</dbReference>
<evidence type="ECO:0000256" key="7">
    <source>
        <dbReference type="PROSITE-ProRule" id="PRU00108"/>
    </source>
</evidence>
<dbReference type="CDD" id="cd00086">
    <property type="entry name" value="homeodomain"/>
    <property type="match status" value="1"/>
</dbReference>
<keyword evidence="11" id="KW-1185">Reference proteome</keyword>
<evidence type="ECO:0000256" key="4">
    <source>
        <dbReference type="ARBA" id="ARBA00023125"/>
    </source>
</evidence>
<dbReference type="GO" id="GO:0048468">
    <property type="term" value="P:cell development"/>
    <property type="evidence" value="ECO:0007669"/>
    <property type="project" value="TreeGrafter"/>
</dbReference>
<dbReference type="PANTHER" id="PTHR11211">
    <property type="entry name" value="IROQUOIS-CLASS HOMEODOMAIN PROTEIN IRX"/>
    <property type="match status" value="1"/>
</dbReference>
<comment type="caution">
    <text evidence="10">The sequence shown here is derived from an EMBL/GenBank/DDBJ whole genome shotgun (WGS) entry which is preliminary data.</text>
</comment>
<keyword evidence="6 7" id="KW-0539">Nucleus</keyword>
<comment type="subcellular location">
    <subcellularLocation>
        <location evidence="2 7">Nucleus</location>
    </subcellularLocation>
</comment>
<dbReference type="PROSITE" id="PS00027">
    <property type="entry name" value="HOMEOBOX_1"/>
    <property type="match status" value="1"/>
</dbReference>
<feature type="compositionally biased region" description="Basic and acidic residues" evidence="8">
    <location>
        <begin position="1"/>
        <end position="27"/>
    </location>
</feature>
<dbReference type="GO" id="GO:0000978">
    <property type="term" value="F:RNA polymerase II cis-regulatory region sequence-specific DNA binding"/>
    <property type="evidence" value="ECO:0007669"/>
    <property type="project" value="TreeGrafter"/>
</dbReference>
<feature type="region of interest" description="Disordered" evidence="8">
    <location>
        <begin position="236"/>
        <end position="392"/>
    </location>
</feature>
<feature type="domain" description="Homeobox" evidence="9">
    <location>
        <begin position="170"/>
        <end position="233"/>
    </location>
</feature>
<evidence type="ECO:0000256" key="6">
    <source>
        <dbReference type="ARBA" id="ARBA00023242"/>
    </source>
</evidence>